<feature type="region of interest" description="Disordered" evidence="1">
    <location>
        <begin position="1"/>
        <end position="80"/>
    </location>
</feature>
<sequence>MDKKTRQTRSSGSSQPTSKKASILSRAATSSSPAPHSQPPATQHLLPASQSQLSGPQQQQQQPHHPQAPASAGSTITTPTTTTTDVLVYIRGQQRDQPLAAQLTLTQQIVDPSVLKVSSDKKYPSEATPTTSQGQLVILSSTDQQQTAEFQQDEQRTQSSSAPPDLVSEPKRESRGGQIRDRRPTRSLEALFKVTDSELQNMREDPPTSTPSPAPVNVTTEQTQSYIVLNDL</sequence>
<evidence type="ECO:0000313" key="2">
    <source>
        <dbReference type="EMBL" id="CAL1540440.1"/>
    </source>
</evidence>
<evidence type="ECO:0000256" key="1">
    <source>
        <dbReference type="SAM" id="MobiDB-lite"/>
    </source>
</evidence>
<feature type="region of interest" description="Disordered" evidence="1">
    <location>
        <begin position="140"/>
        <end position="224"/>
    </location>
</feature>
<feature type="compositionally biased region" description="Polar residues" evidence="1">
    <location>
        <begin position="8"/>
        <end position="20"/>
    </location>
</feature>
<feature type="compositionally biased region" description="Basic and acidic residues" evidence="1">
    <location>
        <begin position="168"/>
        <end position="186"/>
    </location>
</feature>
<proteinExistence type="predicted"/>
<gene>
    <name evidence="2" type="ORF">GSLYS_00014089001</name>
</gene>
<keyword evidence="3" id="KW-1185">Reference proteome</keyword>
<dbReference type="AlphaFoldDB" id="A0AAV2I5A2"/>
<dbReference type="EMBL" id="CAXITT010000381">
    <property type="protein sequence ID" value="CAL1540440.1"/>
    <property type="molecule type" value="Genomic_DNA"/>
</dbReference>
<comment type="caution">
    <text evidence="2">The sequence shown here is derived from an EMBL/GenBank/DDBJ whole genome shotgun (WGS) entry which is preliminary data.</text>
</comment>
<dbReference type="Proteomes" id="UP001497497">
    <property type="component" value="Unassembled WGS sequence"/>
</dbReference>
<name>A0AAV2I5A2_LYMST</name>
<feature type="compositionally biased region" description="Low complexity" evidence="1">
    <location>
        <begin position="27"/>
        <end position="80"/>
    </location>
</feature>
<accession>A0AAV2I5A2</accession>
<protein>
    <submittedName>
        <fullName evidence="2">Uncharacterized protein</fullName>
    </submittedName>
</protein>
<organism evidence="2 3">
    <name type="scientific">Lymnaea stagnalis</name>
    <name type="common">Great pond snail</name>
    <name type="synonym">Helix stagnalis</name>
    <dbReference type="NCBI Taxonomy" id="6523"/>
    <lineage>
        <taxon>Eukaryota</taxon>
        <taxon>Metazoa</taxon>
        <taxon>Spiralia</taxon>
        <taxon>Lophotrochozoa</taxon>
        <taxon>Mollusca</taxon>
        <taxon>Gastropoda</taxon>
        <taxon>Heterobranchia</taxon>
        <taxon>Euthyneura</taxon>
        <taxon>Panpulmonata</taxon>
        <taxon>Hygrophila</taxon>
        <taxon>Lymnaeoidea</taxon>
        <taxon>Lymnaeidae</taxon>
        <taxon>Lymnaea</taxon>
    </lineage>
</organism>
<evidence type="ECO:0000313" key="3">
    <source>
        <dbReference type="Proteomes" id="UP001497497"/>
    </source>
</evidence>
<feature type="non-terminal residue" evidence="2">
    <location>
        <position position="232"/>
    </location>
</feature>
<reference evidence="2 3" key="1">
    <citation type="submission" date="2024-04" db="EMBL/GenBank/DDBJ databases">
        <authorList>
            <consortium name="Genoscope - CEA"/>
            <person name="William W."/>
        </authorList>
    </citation>
    <scope>NUCLEOTIDE SEQUENCE [LARGE SCALE GENOMIC DNA]</scope>
</reference>